<dbReference type="Proteomes" id="UP000290580">
    <property type="component" value="Unassembled WGS sequence"/>
</dbReference>
<sequence length="100" mass="11821">MKFSELELKVRDIFKGFPKISLSENQKVDAIEIFVSSSTLIQIDLNEKLIRIKKNKEHIVVKIINSINPIPSFNYQLINRRIKKVKHLLEKENCEFHDIM</sequence>
<dbReference type="RefSeq" id="WP_128994519.1">
    <property type="nucleotide sequence ID" value="NZ_NXIC01000021.1"/>
</dbReference>
<proteinExistence type="predicted"/>
<accession>A0ABY0EHT7</accession>
<organism evidence="1 2">
    <name type="scientific">Aliarcobacter skirrowii CCUG 10374</name>
    <dbReference type="NCBI Taxonomy" id="1032239"/>
    <lineage>
        <taxon>Bacteria</taxon>
        <taxon>Pseudomonadati</taxon>
        <taxon>Campylobacterota</taxon>
        <taxon>Epsilonproteobacteria</taxon>
        <taxon>Campylobacterales</taxon>
        <taxon>Arcobacteraceae</taxon>
        <taxon>Aliarcobacter</taxon>
    </lineage>
</organism>
<dbReference type="EMBL" id="NXIC01000021">
    <property type="protein sequence ID" value="RXI24651.1"/>
    <property type="molecule type" value="Genomic_DNA"/>
</dbReference>
<protein>
    <recommendedName>
        <fullName evidence="3">DUF721 domain-containing protein</fullName>
    </recommendedName>
</protein>
<evidence type="ECO:0000313" key="1">
    <source>
        <dbReference type="EMBL" id="RXI24651.1"/>
    </source>
</evidence>
<comment type="caution">
    <text evidence="1">The sequence shown here is derived from an EMBL/GenBank/DDBJ whole genome shotgun (WGS) entry which is preliminary data.</text>
</comment>
<keyword evidence="2" id="KW-1185">Reference proteome</keyword>
<evidence type="ECO:0008006" key="3">
    <source>
        <dbReference type="Google" id="ProtNLM"/>
    </source>
</evidence>
<evidence type="ECO:0000313" key="2">
    <source>
        <dbReference type="Proteomes" id="UP000290580"/>
    </source>
</evidence>
<gene>
    <name evidence="1" type="ORF">CP959_10160</name>
</gene>
<name>A0ABY0EHT7_9BACT</name>
<reference evidence="1 2" key="1">
    <citation type="submission" date="2017-09" db="EMBL/GenBank/DDBJ databases">
        <title>Genomics of the genus Arcobacter.</title>
        <authorList>
            <person name="Perez-Cataluna A."/>
            <person name="Figueras M.J."/>
            <person name="Salas-Masso N."/>
        </authorList>
    </citation>
    <scope>NUCLEOTIDE SEQUENCE [LARGE SCALE GENOMIC DNA]</scope>
    <source>
        <strain evidence="1 2">LMG 6621</strain>
    </source>
</reference>